<accession>A0A5J5DA28</accession>
<name>A0A5J5DA28_9PERO</name>
<dbReference type="Proteomes" id="UP000327493">
    <property type="component" value="Chromosome 9"/>
</dbReference>
<evidence type="ECO:0000256" key="1">
    <source>
        <dbReference type="SAM" id="Phobius"/>
    </source>
</evidence>
<keyword evidence="1" id="KW-0472">Membrane</keyword>
<sequence>MVAKKEVSTVDGTVFVKTVTLGELLCQIWKLYMLIMYFVNLLPLLSAYYNLDRQGNRGW</sequence>
<dbReference type="EMBL" id="VOFY01000009">
    <property type="protein sequence ID" value="KAA8589405.1"/>
    <property type="molecule type" value="Genomic_DNA"/>
</dbReference>
<keyword evidence="3" id="KW-1185">Reference proteome</keyword>
<gene>
    <name evidence="2" type="ORF">FQN60_012770</name>
</gene>
<evidence type="ECO:0000313" key="2">
    <source>
        <dbReference type="EMBL" id="KAA8589405.1"/>
    </source>
</evidence>
<protein>
    <submittedName>
        <fullName evidence="2">Uncharacterized protein</fullName>
    </submittedName>
</protein>
<keyword evidence="1" id="KW-1133">Transmembrane helix</keyword>
<keyword evidence="1" id="KW-0812">Transmembrane</keyword>
<dbReference type="AlphaFoldDB" id="A0A5J5DA28"/>
<comment type="caution">
    <text evidence="2">The sequence shown here is derived from an EMBL/GenBank/DDBJ whole genome shotgun (WGS) entry which is preliminary data.</text>
</comment>
<proteinExistence type="predicted"/>
<reference evidence="2 3" key="1">
    <citation type="submission" date="2019-08" db="EMBL/GenBank/DDBJ databases">
        <title>A chromosome-level genome assembly, high-density linkage maps, and genome scans reveal the genomic architecture of hybrid incompatibilities underlying speciation via character displacement in darters (Percidae: Etheostominae).</title>
        <authorList>
            <person name="Moran R.L."/>
            <person name="Catchen J.M."/>
            <person name="Fuller R.C."/>
        </authorList>
    </citation>
    <scope>NUCLEOTIDE SEQUENCE [LARGE SCALE GENOMIC DNA]</scope>
    <source>
        <strain evidence="2">EspeVRDwgs_2016</strain>
        <tissue evidence="2">Muscle</tissue>
    </source>
</reference>
<organism evidence="2 3">
    <name type="scientific">Etheostoma spectabile</name>
    <name type="common">orangethroat darter</name>
    <dbReference type="NCBI Taxonomy" id="54343"/>
    <lineage>
        <taxon>Eukaryota</taxon>
        <taxon>Metazoa</taxon>
        <taxon>Chordata</taxon>
        <taxon>Craniata</taxon>
        <taxon>Vertebrata</taxon>
        <taxon>Euteleostomi</taxon>
        <taxon>Actinopterygii</taxon>
        <taxon>Neopterygii</taxon>
        <taxon>Teleostei</taxon>
        <taxon>Neoteleostei</taxon>
        <taxon>Acanthomorphata</taxon>
        <taxon>Eupercaria</taxon>
        <taxon>Perciformes</taxon>
        <taxon>Percoidei</taxon>
        <taxon>Percidae</taxon>
        <taxon>Etheostomatinae</taxon>
        <taxon>Etheostoma</taxon>
    </lineage>
</organism>
<evidence type="ECO:0000313" key="3">
    <source>
        <dbReference type="Proteomes" id="UP000327493"/>
    </source>
</evidence>
<feature type="transmembrane region" description="Helical" evidence="1">
    <location>
        <begin position="31"/>
        <end position="51"/>
    </location>
</feature>